<proteinExistence type="predicted"/>
<dbReference type="CDD" id="cd18793">
    <property type="entry name" value="SF2_C_SNF"/>
    <property type="match status" value="1"/>
</dbReference>
<dbReference type="PANTHER" id="PTHR45766:SF6">
    <property type="entry name" value="SWI_SNF-RELATED MATRIX-ASSOCIATED ACTIN-DEPENDENT REGULATOR OF CHROMATIN SUBFAMILY A-LIKE PROTEIN 1"/>
    <property type="match status" value="1"/>
</dbReference>
<evidence type="ECO:0000259" key="2">
    <source>
        <dbReference type="PROSITE" id="PS51192"/>
    </source>
</evidence>
<sequence length="427" mass="48479">MPTLSPYQVEGAEWLASKRRAILADRVGLGKTAQAISACDRLGCRRVLVVAPKTLLHNWAREIGLWSEGDVHILTTRNDLKPGARWTVTNYEVVVRRPLFNTRWDALVVDEAHRIKNRKAQRTRAIFRLARRVPVVFLLTGTPLLNRPDELWPLLHAVDPETFRSYWRWVDRHCLQETVVAGGRPVATRVVGVIDEEALRRELSAYMLMRDGSVIDLPPRLEEVLRVELSPRQRRQYEQMRQLYVADLGDEVLVAQNALTRLLRLQQLALDPRLVGGSVRGAKTDAILEFIEDHPDEKILVFSTFKGFVRLLGEELQARGIGSVAITGDHTPPQRQAAADRFQTDEAVRVLLVSGNIELFVGRDPKTHAVWWASRRHLLPARLRRRLRPITHHKEGFIAVVDALHAKPRTLTYPIQVDGLDTLGAIG</sequence>
<dbReference type="SMART" id="SM00487">
    <property type="entry name" value="DEXDc"/>
    <property type="match status" value="1"/>
</dbReference>
<accession>A0ABZ0QRI4</accession>
<dbReference type="InterPro" id="IPR038718">
    <property type="entry name" value="SNF2-like_sf"/>
</dbReference>
<dbReference type="InterPro" id="IPR001650">
    <property type="entry name" value="Helicase_C-like"/>
</dbReference>
<name>A0ABZ0QRI4_9FIRM</name>
<dbReference type="CDD" id="cd17919">
    <property type="entry name" value="DEXHc_Snf"/>
    <property type="match status" value="1"/>
</dbReference>
<reference evidence="3 4" key="1">
    <citation type="submission" date="2023-08" db="EMBL/GenBank/DDBJ databases">
        <title>Genome sequence of Thermaerobacter compostii strain Ins1, a spore-forming filamentous bacterium isolated from a deep geothermal reservoir.</title>
        <authorList>
            <person name="Bregnard D."/>
            <person name="Gonzalez D."/>
            <person name="Junier P."/>
        </authorList>
    </citation>
    <scope>NUCLEOTIDE SEQUENCE [LARGE SCALE GENOMIC DNA]</scope>
    <source>
        <strain evidence="3 4">Ins1</strain>
    </source>
</reference>
<dbReference type="GO" id="GO:0004386">
    <property type="term" value="F:helicase activity"/>
    <property type="evidence" value="ECO:0007669"/>
    <property type="project" value="UniProtKB-KW"/>
</dbReference>
<dbReference type="InterPro" id="IPR014001">
    <property type="entry name" value="Helicase_ATP-bd"/>
</dbReference>
<keyword evidence="3" id="KW-0347">Helicase</keyword>
<keyword evidence="4" id="KW-1185">Reference proteome</keyword>
<dbReference type="InterPro" id="IPR027417">
    <property type="entry name" value="P-loop_NTPase"/>
</dbReference>
<gene>
    <name evidence="3" type="ORF">Q5761_11685</name>
</gene>
<feature type="domain" description="Helicase ATP-binding" evidence="2">
    <location>
        <begin position="12"/>
        <end position="161"/>
    </location>
</feature>
<keyword evidence="3" id="KW-0547">Nucleotide-binding</keyword>
<organism evidence="3 4">
    <name type="scientific">Thermaerobacter composti</name>
    <dbReference type="NCBI Taxonomy" id="554949"/>
    <lineage>
        <taxon>Bacteria</taxon>
        <taxon>Bacillati</taxon>
        <taxon>Bacillota</taxon>
        <taxon>Clostridia</taxon>
        <taxon>Eubacteriales</taxon>
        <taxon>Clostridiales Family XVII. Incertae Sedis</taxon>
        <taxon>Thermaerobacter</taxon>
    </lineage>
</organism>
<evidence type="ECO:0000313" key="3">
    <source>
        <dbReference type="EMBL" id="WPD18993.1"/>
    </source>
</evidence>
<dbReference type="InterPro" id="IPR000330">
    <property type="entry name" value="SNF2_N"/>
</dbReference>
<dbReference type="RefSeq" id="WP_318750679.1">
    <property type="nucleotide sequence ID" value="NZ_CP132508.1"/>
</dbReference>
<dbReference type="Pfam" id="PF00271">
    <property type="entry name" value="Helicase_C"/>
    <property type="match status" value="1"/>
</dbReference>
<keyword evidence="3" id="KW-0067">ATP-binding</keyword>
<evidence type="ECO:0000256" key="1">
    <source>
        <dbReference type="ARBA" id="ARBA00022801"/>
    </source>
</evidence>
<dbReference type="Proteomes" id="UP001304683">
    <property type="component" value="Chromosome"/>
</dbReference>
<keyword evidence="1" id="KW-0378">Hydrolase</keyword>
<dbReference type="PANTHER" id="PTHR45766">
    <property type="entry name" value="DNA ANNEALING HELICASE AND ENDONUCLEASE ZRANB3 FAMILY MEMBER"/>
    <property type="match status" value="1"/>
</dbReference>
<dbReference type="Pfam" id="PF00176">
    <property type="entry name" value="SNF2-rel_dom"/>
    <property type="match status" value="1"/>
</dbReference>
<evidence type="ECO:0000313" key="4">
    <source>
        <dbReference type="Proteomes" id="UP001304683"/>
    </source>
</evidence>
<dbReference type="Gene3D" id="3.40.50.10810">
    <property type="entry name" value="Tandem AAA-ATPase domain"/>
    <property type="match status" value="1"/>
</dbReference>
<protein>
    <submittedName>
        <fullName evidence="3">DEAD/DEAH box helicase</fullName>
    </submittedName>
</protein>
<dbReference type="PROSITE" id="PS51192">
    <property type="entry name" value="HELICASE_ATP_BIND_1"/>
    <property type="match status" value="1"/>
</dbReference>
<dbReference type="InterPro" id="IPR049730">
    <property type="entry name" value="SNF2/RAD54-like_C"/>
</dbReference>
<dbReference type="EMBL" id="CP132508">
    <property type="protein sequence ID" value="WPD18993.1"/>
    <property type="molecule type" value="Genomic_DNA"/>
</dbReference>
<dbReference type="Gene3D" id="3.40.50.300">
    <property type="entry name" value="P-loop containing nucleotide triphosphate hydrolases"/>
    <property type="match status" value="1"/>
</dbReference>
<dbReference type="SUPFAM" id="SSF52540">
    <property type="entry name" value="P-loop containing nucleoside triphosphate hydrolases"/>
    <property type="match status" value="2"/>
</dbReference>